<evidence type="ECO:0000256" key="4">
    <source>
        <dbReference type="ARBA" id="ARBA00022741"/>
    </source>
</evidence>
<dbReference type="EMBL" id="JAPWTJ010000276">
    <property type="protein sequence ID" value="KAJ8980199.1"/>
    <property type="molecule type" value="Genomic_DNA"/>
</dbReference>
<dbReference type="PANTHER" id="PTHR24223">
    <property type="entry name" value="ATP-BINDING CASSETTE SUB-FAMILY C"/>
    <property type="match status" value="1"/>
</dbReference>
<keyword evidence="2" id="KW-0813">Transport</keyword>
<feature type="transmembrane region" description="Helical" evidence="9">
    <location>
        <begin position="842"/>
        <end position="864"/>
    </location>
</feature>
<feature type="domain" description="ABC transmembrane type-1" evidence="11">
    <location>
        <begin position="121"/>
        <end position="400"/>
    </location>
</feature>
<dbReference type="InterPro" id="IPR044746">
    <property type="entry name" value="ABCC_6TM_D1"/>
</dbReference>
<feature type="transmembrane region" description="Helical" evidence="9">
    <location>
        <begin position="249"/>
        <end position="278"/>
    </location>
</feature>
<dbReference type="SUPFAM" id="SSF90123">
    <property type="entry name" value="ABC transporter transmembrane region"/>
    <property type="match status" value="2"/>
</dbReference>
<dbReference type="InterPro" id="IPR003593">
    <property type="entry name" value="AAA+_ATPase"/>
</dbReference>
<dbReference type="InterPro" id="IPR044726">
    <property type="entry name" value="ABCC_6TM_D2"/>
</dbReference>
<evidence type="ECO:0000256" key="8">
    <source>
        <dbReference type="SAM" id="MobiDB-lite"/>
    </source>
</evidence>
<dbReference type="Proteomes" id="UP001162164">
    <property type="component" value="Unassembled WGS sequence"/>
</dbReference>
<dbReference type="PANTHER" id="PTHR24223:SF415">
    <property type="entry name" value="FI20190P1"/>
    <property type="match status" value="1"/>
</dbReference>
<keyword evidence="7 9" id="KW-0472">Membrane</keyword>
<dbReference type="InterPro" id="IPR027417">
    <property type="entry name" value="P-loop_NTPase"/>
</dbReference>
<dbReference type="InterPro" id="IPR050173">
    <property type="entry name" value="ABC_transporter_C-like"/>
</dbReference>
<protein>
    <submittedName>
        <fullName evidence="12">Uncharacterized protein</fullName>
    </submittedName>
</protein>
<reference evidence="12" key="1">
    <citation type="journal article" date="2023" name="Insect Mol. Biol.">
        <title>Genome sequencing provides insights into the evolution of gene families encoding plant cell wall-degrading enzymes in longhorned beetles.</title>
        <authorList>
            <person name="Shin N.R."/>
            <person name="Okamura Y."/>
            <person name="Kirsch R."/>
            <person name="Pauchet Y."/>
        </authorList>
    </citation>
    <scope>NUCLEOTIDE SEQUENCE</scope>
    <source>
        <strain evidence="12">MMC_N1</strain>
    </source>
</reference>
<dbReference type="CDD" id="cd18579">
    <property type="entry name" value="ABC_6TM_ABCC_D1"/>
    <property type="match status" value="1"/>
</dbReference>
<dbReference type="Pfam" id="PF00664">
    <property type="entry name" value="ABC_membrane"/>
    <property type="match status" value="2"/>
</dbReference>
<dbReference type="SMART" id="SM00382">
    <property type="entry name" value="AAA"/>
    <property type="match status" value="2"/>
</dbReference>
<evidence type="ECO:0000256" key="5">
    <source>
        <dbReference type="ARBA" id="ARBA00022840"/>
    </source>
</evidence>
<feature type="transmembrane region" description="Helical" evidence="9">
    <location>
        <begin position="944"/>
        <end position="961"/>
    </location>
</feature>
<keyword evidence="5" id="KW-0067">ATP-binding</keyword>
<dbReference type="InterPro" id="IPR036640">
    <property type="entry name" value="ABC1_TM_sf"/>
</dbReference>
<dbReference type="PROSITE" id="PS50929">
    <property type="entry name" value="ABC_TM1F"/>
    <property type="match status" value="2"/>
</dbReference>
<evidence type="ECO:0000313" key="13">
    <source>
        <dbReference type="Proteomes" id="UP001162164"/>
    </source>
</evidence>
<dbReference type="SUPFAM" id="SSF52540">
    <property type="entry name" value="P-loop containing nucleoside triphosphate hydrolases"/>
    <property type="match status" value="2"/>
</dbReference>
<sequence>MLINTKKLFNQVIEARPSAVSFPYNWIIPFFKYGYKNDLESKDIYNTTNKDICGPLADSLERNWLEEVKKAGEKKSAPSLRKVLFKTFFQTIFILWNSFVFSSTGIEVNQRCNLFEVNKSLQPIVLAEYIRYFDESQEEQDRESEKGWILGALVVLLAFLNVLMFHHAQLGCQRVGMRVRVACCSLVYRKLLKLSQASLGRTAAGQLVNLLSNDLQRFDQASNYLHYIWIMPLQAVIAFYVMYRSVGIAALAGMIAMALEALPLQASITTSLLVIGYMSKVQGVLRFKIAHLTDHRVKLMSEIVSGIRVIKMYAWEKSFEKVVELARKLRQTRQIISTRKEIDVITKTSYIRGFSLSLMVFTERLALYLTLIAFVLIGNKLTSDVVFSMAQLFNSIQLYMCIYYPNGLATFAEAKVSVKRVEEFLLLEENRTRAVLDTNHITAKTGTIKAEKATASWSLYPVMDTLTDINLDIAPGTLCCVVGNVGAGKTSLLQMFLRELPLNCGKVDINGVMSYASQEPWLFVSSVRDNILFGKPYLKSRFDEVVKVCALERDFEQFPYGEKTLVEERGVSLSGGQRARINLARAVYTNADIYLFDDPLSAVDTHVGKHLFEECIKKYLQNKTRILVTHQLQFLKQADLIIIMNNGRIAKVGTFDELTENELSSLYPENSHEEREKNHDSDKEKGTQLVDSNGDITDEDEWEPEKNQEEVEKGAIPVSLYAEYYRYGAGLLVLLFLVFLLIIAQLASNAADLWTTEGKLPYWQFSIICSRTNMEELKHNMTDSLLSDDDYTLPSENISEIETNDSMLYTVDYENFTQPTFLDDALPYMGMDSGEFIGSQDFYITVYTIFIVAAIILTPARSLLFYKIFMNASKGLHKKMFNNVLRAPMRFFDVNPSGRILNRFSNDMGVIDELLPRATLDALQVFLVMSGILMIVFIVSPMMIAPAALLGVLFYYLRVIYLKSAQDVKRLEGVNRAPVFSHISASLHGMPTIRASNAEKMVINEFDCLQDQHTSTWYTYIACSEIFGFWLDVISTIFLALVTFQFLVFRGENLLSGNVGLVISQSLVLTGMLQIGVRQTAEVASNMTSVERVLQYTKLEKESCEHQPTKNIEKDWAHFAKLTYKNPERNWPQSGKNHFQEYLLEIGIVGRTGAGKSTLISSMFRLAPIEGNISIDDVDTARVRLHELRSNISIIPQEPVLFSATVRYNLDPFEKVSDEVLWRALENVELKGVIESLDQRVSEGGSNFSAGQRQLMCLARAIVRNNKILVMDEATANVDPHTDSLIQKTIRENFKQCTVLTIAHRLNTIMDSDKVLVMDAGQAVEFNHPHLLLQKPDGYFMKMVKETGSTMEAILRKVAKGDYERKFLFKKK</sequence>
<feature type="transmembrane region" description="Helical" evidence="9">
    <location>
        <begin position="148"/>
        <end position="168"/>
    </location>
</feature>
<feature type="transmembrane region" description="Helical" evidence="9">
    <location>
        <begin position="224"/>
        <end position="243"/>
    </location>
</feature>
<dbReference type="Pfam" id="PF00005">
    <property type="entry name" value="ABC_tran"/>
    <property type="match status" value="2"/>
</dbReference>
<feature type="domain" description="ABC transporter" evidence="10">
    <location>
        <begin position="1117"/>
        <end position="1345"/>
    </location>
</feature>
<evidence type="ECO:0000256" key="6">
    <source>
        <dbReference type="ARBA" id="ARBA00022989"/>
    </source>
</evidence>
<comment type="caution">
    <text evidence="12">The sequence shown here is derived from an EMBL/GenBank/DDBJ whole genome shotgun (WGS) entry which is preliminary data.</text>
</comment>
<evidence type="ECO:0000256" key="2">
    <source>
        <dbReference type="ARBA" id="ARBA00022448"/>
    </source>
</evidence>
<proteinExistence type="predicted"/>
<feature type="transmembrane region" description="Helical" evidence="9">
    <location>
        <begin position="385"/>
        <end position="405"/>
    </location>
</feature>
<keyword evidence="13" id="KW-1185">Reference proteome</keyword>
<feature type="domain" description="ABC transmembrane type-1" evidence="11">
    <location>
        <begin position="843"/>
        <end position="1085"/>
    </location>
</feature>
<evidence type="ECO:0000259" key="11">
    <source>
        <dbReference type="PROSITE" id="PS50929"/>
    </source>
</evidence>
<keyword evidence="4" id="KW-0547">Nucleotide-binding</keyword>
<dbReference type="InterPro" id="IPR017871">
    <property type="entry name" value="ABC_transporter-like_CS"/>
</dbReference>
<dbReference type="Gene3D" id="3.40.50.300">
    <property type="entry name" value="P-loop containing nucleotide triphosphate hydrolases"/>
    <property type="match status" value="2"/>
</dbReference>
<organism evidence="12 13">
    <name type="scientific">Molorchus minor</name>
    <dbReference type="NCBI Taxonomy" id="1323400"/>
    <lineage>
        <taxon>Eukaryota</taxon>
        <taxon>Metazoa</taxon>
        <taxon>Ecdysozoa</taxon>
        <taxon>Arthropoda</taxon>
        <taxon>Hexapoda</taxon>
        <taxon>Insecta</taxon>
        <taxon>Pterygota</taxon>
        <taxon>Neoptera</taxon>
        <taxon>Endopterygota</taxon>
        <taxon>Coleoptera</taxon>
        <taxon>Polyphaga</taxon>
        <taxon>Cucujiformia</taxon>
        <taxon>Chrysomeloidea</taxon>
        <taxon>Cerambycidae</taxon>
        <taxon>Lamiinae</taxon>
        <taxon>Monochamini</taxon>
        <taxon>Molorchus</taxon>
    </lineage>
</organism>
<feature type="transmembrane region" description="Helical" evidence="9">
    <location>
        <begin position="83"/>
        <end position="101"/>
    </location>
</feature>
<feature type="domain" description="ABC transporter" evidence="10">
    <location>
        <begin position="448"/>
        <end position="671"/>
    </location>
</feature>
<dbReference type="PROSITE" id="PS50893">
    <property type="entry name" value="ABC_TRANSPORTER_2"/>
    <property type="match status" value="2"/>
</dbReference>
<feature type="region of interest" description="Disordered" evidence="8">
    <location>
        <begin position="665"/>
        <end position="709"/>
    </location>
</feature>
<accession>A0ABQ9JRJ9</accession>
<gene>
    <name evidence="12" type="ORF">NQ317_003764</name>
</gene>
<keyword evidence="3 9" id="KW-0812">Transmembrane</keyword>
<evidence type="ECO:0000259" key="10">
    <source>
        <dbReference type="PROSITE" id="PS50893"/>
    </source>
</evidence>
<evidence type="ECO:0000256" key="9">
    <source>
        <dbReference type="SAM" id="Phobius"/>
    </source>
</evidence>
<feature type="transmembrane region" description="Helical" evidence="9">
    <location>
        <begin position="727"/>
        <end position="747"/>
    </location>
</feature>
<evidence type="ECO:0000256" key="3">
    <source>
        <dbReference type="ARBA" id="ARBA00022692"/>
    </source>
</evidence>
<feature type="transmembrane region" description="Helical" evidence="9">
    <location>
        <begin position="918"/>
        <end position="938"/>
    </location>
</feature>
<dbReference type="InterPro" id="IPR011527">
    <property type="entry name" value="ABC1_TM_dom"/>
</dbReference>
<feature type="transmembrane region" description="Helical" evidence="9">
    <location>
        <begin position="1029"/>
        <end position="1049"/>
    </location>
</feature>
<comment type="subcellular location">
    <subcellularLocation>
        <location evidence="1">Membrane</location>
        <topology evidence="1">Multi-pass membrane protein</topology>
    </subcellularLocation>
</comment>
<name>A0ABQ9JRJ9_9CUCU</name>
<evidence type="ECO:0000256" key="7">
    <source>
        <dbReference type="ARBA" id="ARBA00023136"/>
    </source>
</evidence>
<feature type="compositionally biased region" description="Basic and acidic residues" evidence="8">
    <location>
        <begin position="670"/>
        <end position="686"/>
    </location>
</feature>
<dbReference type="CDD" id="cd18580">
    <property type="entry name" value="ABC_6TM_ABCC_D2"/>
    <property type="match status" value="1"/>
</dbReference>
<dbReference type="CDD" id="cd03250">
    <property type="entry name" value="ABCC_MRP_domain1"/>
    <property type="match status" value="1"/>
</dbReference>
<feature type="transmembrane region" description="Helical" evidence="9">
    <location>
        <begin position="356"/>
        <end position="379"/>
    </location>
</feature>
<evidence type="ECO:0000256" key="1">
    <source>
        <dbReference type="ARBA" id="ARBA00004141"/>
    </source>
</evidence>
<keyword evidence="6 9" id="KW-1133">Transmembrane helix</keyword>
<dbReference type="InterPro" id="IPR003439">
    <property type="entry name" value="ABC_transporter-like_ATP-bd"/>
</dbReference>
<evidence type="ECO:0000313" key="12">
    <source>
        <dbReference type="EMBL" id="KAJ8980199.1"/>
    </source>
</evidence>
<dbReference type="Gene3D" id="1.20.1560.10">
    <property type="entry name" value="ABC transporter type 1, transmembrane domain"/>
    <property type="match status" value="2"/>
</dbReference>
<dbReference type="CDD" id="cd03244">
    <property type="entry name" value="ABCC_MRP_domain2"/>
    <property type="match status" value="1"/>
</dbReference>
<dbReference type="PROSITE" id="PS00211">
    <property type="entry name" value="ABC_TRANSPORTER_1"/>
    <property type="match status" value="2"/>
</dbReference>